<proteinExistence type="predicted"/>
<organism evidence="2 3">
    <name type="scientific">Candidatus Roizmanbacteria bacterium RIFCSPHIGHO2_01_FULL_39_12c</name>
    <dbReference type="NCBI Taxonomy" id="1802031"/>
    <lineage>
        <taxon>Bacteria</taxon>
        <taxon>Candidatus Roizmaniibacteriota</taxon>
    </lineage>
</organism>
<sequence length="784" mass="89805">MRTKKALTVIGLLLLVGFNFYHFRSEFTVLIDPNDNIFQYALVDEAKNIWKEIFAGRLSPFYLLDSWNERWAEGFALTSYYSHLPQAVISLIGLISPIGMYKAFVVIRTLTLIFLPLMFFFGAKILGVNRLTSYLVALFSQAVITDGLYGIDISSFLWRGWGLSAQLMAVFFLPVAFAYAIDYLENKKNLGKAILFNFLLAQSHIGIFLLLLLGYALYFFVGLLYNLRQARLTWFRAPDLVFRILLFIGLTLFSLSYFIVPFFFQGEYRNFSVWDPIWKFDSWGLRQIIVWFLNGDLFDFGRFPVISLAVIFGLFAGLGGYGRDEADGSNETNGRERKLFFYLSCLFIFYFILFAGRTTLGGPIDIIPGFSEFHQHRIIVMVQFAGILLGAWFAHKSIVVILNLFQDLLSKNQILKSVQHDSRANSNVFILLSVIALFVIYYLEQPLIKYSKDNAVWIERSNKAYLKDLPHYEAIKAKLTSLPPARIYVGRPGNWGKQFTVGETPLYMASSQDGYPTIGFLPQSWSPNSDPEQFFNEQDVNFYHLYNVGYSILPDDIKPPEFAKLIVKEGKYNLYRIESDGWFTTGQSSIAVKSDKINLLNMTRLWFESDLFKRGEYPMIDIGTDSPDGKRWYIEMTDKNNWINLNDGLERNIWQANPFAGGISVISNQATPTAIVLQEMLVNGYRAHVKAEKDCSNCIVVLKQSFHPNWQVKVNGKKVKTIPVFPFYIGIPLGKNGSYEILAEYKPGRLKTFLLLLEIGAAGLLMIWYFTRKNIRNKSKLSKG</sequence>
<keyword evidence="1" id="KW-0812">Transmembrane</keyword>
<name>A0A1F7GFB2_9BACT</name>
<protein>
    <recommendedName>
        <fullName evidence="4">Membrane protein 6-pyruvoyl-tetrahydropterin synthase-related domain-containing protein</fullName>
    </recommendedName>
</protein>
<feature type="transmembrane region" description="Helical" evidence="1">
    <location>
        <begin position="240"/>
        <end position="264"/>
    </location>
</feature>
<feature type="transmembrane region" description="Helical" evidence="1">
    <location>
        <begin position="131"/>
        <end position="149"/>
    </location>
</feature>
<reference evidence="2 3" key="1">
    <citation type="journal article" date="2016" name="Nat. Commun.">
        <title>Thousands of microbial genomes shed light on interconnected biogeochemical processes in an aquifer system.</title>
        <authorList>
            <person name="Anantharaman K."/>
            <person name="Brown C.T."/>
            <person name="Hug L.A."/>
            <person name="Sharon I."/>
            <person name="Castelle C.J."/>
            <person name="Probst A.J."/>
            <person name="Thomas B.C."/>
            <person name="Singh A."/>
            <person name="Wilkins M.J."/>
            <person name="Karaoz U."/>
            <person name="Brodie E.L."/>
            <person name="Williams K.H."/>
            <person name="Hubbard S.S."/>
            <person name="Banfield J.F."/>
        </authorList>
    </citation>
    <scope>NUCLEOTIDE SEQUENCE [LARGE SCALE GENOMIC DNA]</scope>
</reference>
<evidence type="ECO:0000313" key="3">
    <source>
        <dbReference type="Proteomes" id="UP000177208"/>
    </source>
</evidence>
<feature type="transmembrane region" description="Helical" evidence="1">
    <location>
        <begin position="426"/>
        <end position="443"/>
    </location>
</feature>
<feature type="transmembrane region" description="Helical" evidence="1">
    <location>
        <begin position="80"/>
        <end position="98"/>
    </location>
</feature>
<feature type="transmembrane region" description="Helical" evidence="1">
    <location>
        <begin position="105"/>
        <end position="125"/>
    </location>
</feature>
<evidence type="ECO:0000256" key="1">
    <source>
        <dbReference type="SAM" id="Phobius"/>
    </source>
</evidence>
<accession>A0A1F7GFB2</accession>
<dbReference type="EMBL" id="MFZG01000004">
    <property type="protein sequence ID" value="OGK17600.1"/>
    <property type="molecule type" value="Genomic_DNA"/>
</dbReference>
<gene>
    <name evidence="2" type="ORF">A2774_04810</name>
</gene>
<keyword evidence="1" id="KW-0472">Membrane</keyword>
<feature type="transmembrane region" description="Helical" evidence="1">
    <location>
        <begin position="339"/>
        <end position="358"/>
    </location>
</feature>
<feature type="transmembrane region" description="Helical" evidence="1">
    <location>
        <begin position="161"/>
        <end position="181"/>
    </location>
</feature>
<evidence type="ECO:0000313" key="2">
    <source>
        <dbReference type="EMBL" id="OGK17600.1"/>
    </source>
</evidence>
<dbReference type="Proteomes" id="UP000177208">
    <property type="component" value="Unassembled WGS sequence"/>
</dbReference>
<comment type="caution">
    <text evidence="2">The sequence shown here is derived from an EMBL/GenBank/DDBJ whole genome shotgun (WGS) entry which is preliminary data.</text>
</comment>
<dbReference type="AlphaFoldDB" id="A0A1F7GFB2"/>
<feature type="transmembrane region" description="Helical" evidence="1">
    <location>
        <begin position="300"/>
        <end position="318"/>
    </location>
</feature>
<evidence type="ECO:0008006" key="4">
    <source>
        <dbReference type="Google" id="ProtNLM"/>
    </source>
</evidence>
<keyword evidence="1" id="KW-1133">Transmembrane helix</keyword>
<feature type="transmembrane region" description="Helical" evidence="1">
    <location>
        <begin position="753"/>
        <end position="771"/>
    </location>
</feature>
<feature type="transmembrane region" description="Helical" evidence="1">
    <location>
        <begin position="201"/>
        <end position="228"/>
    </location>
</feature>
<feature type="transmembrane region" description="Helical" evidence="1">
    <location>
        <begin position="378"/>
        <end position="405"/>
    </location>
</feature>